<evidence type="ECO:0000313" key="1">
    <source>
        <dbReference type="EMBL" id="KAI3724783.1"/>
    </source>
</evidence>
<reference evidence="1 2" key="2">
    <citation type="journal article" date="2022" name="Mol. Ecol. Resour.">
        <title>The genomes of chicory, endive, great burdock and yacon provide insights into Asteraceae paleo-polyploidization history and plant inulin production.</title>
        <authorList>
            <person name="Fan W."/>
            <person name="Wang S."/>
            <person name="Wang H."/>
            <person name="Wang A."/>
            <person name="Jiang F."/>
            <person name="Liu H."/>
            <person name="Zhao H."/>
            <person name="Xu D."/>
            <person name="Zhang Y."/>
        </authorList>
    </citation>
    <scope>NUCLEOTIDE SEQUENCE [LARGE SCALE GENOMIC DNA]</scope>
    <source>
        <strain evidence="2">cv. Yunnan</strain>
        <tissue evidence="1">Leaves</tissue>
    </source>
</reference>
<name>A0ACB9BRX5_9ASTR</name>
<comment type="caution">
    <text evidence="1">The sequence shown here is derived from an EMBL/GenBank/DDBJ whole genome shotgun (WGS) entry which is preliminary data.</text>
</comment>
<organism evidence="1 2">
    <name type="scientific">Smallanthus sonchifolius</name>
    <dbReference type="NCBI Taxonomy" id="185202"/>
    <lineage>
        <taxon>Eukaryota</taxon>
        <taxon>Viridiplantae</taxon>
        <taxon>Streptophyta</taxon>
        <taxon>Embryophyta</taxon>
        <taxon>Tracheophyta</taxon>
        <taxon>Spermatophyta</taxon>
        <taxon>Magnoliopsida</taxon>
        <taxon>eudicotyledons</taxon>
        <taxon>Gunneridae</taxon>
        <taxon>Pentapetalae</taxon>
        <taxon>asterids</taxon>
        <taxon>campanulids</taxon>
        <taxon>Asterales</taxon>
        <taxon>Asteraceae</taxon>
        <taxon>Asteroideae</taxon>
        <taxon>Heliantheae alliance</taxon>
        <taxon>Millerieae</taxon>
        <taxon>Smallanthus</taxon>
    </lineage>
</organism>
<protein>
    <submittedName>
        <fullName evidence="1">Uncharacterized protein</fullName>
    </submittedName>
</protein>
<proteinExistence type="predicted"/>
<evidence type="ECO:0000313" key="2">
    <source>
        <dbReference type="Proteomes" id="UP001056120"/>
    </source>
</evidence>
<gene>
    <name evidence="1" type="ORF">L1987_64548</name>
</gene>
<keyword evidence="2" id="KW-1185">Reference proteome</keyword>
<sequence length="284" mass="31875">MRINEGDKKAKKVAEQLLYKATIAHQFPAVERILNEKVVTLRDKITVIGDTALHVAVATTKKKSEWEFLQNMLNLATQDNPLLLDVRNSQGSSLLHVAAITGHTEAAKMLVEKNEYLLSAKDNEGQTPVARALSNRHTDTYEYLKDCCIKYRDIEIGDMGLSELLVNIISSKDYESAYSLLAQIKKLPTETDTVLVAVAHNFPPTPNFWERIVSTVPKMPKFKFVESWKRKAKANLHAVLLLNLICYYSVRNAKAELGFFNNAVLEATRQNAEGDVEICSALVK</sequence>
<accession>A0ACB9BRX5</accession>
<reference evidence="2" key="1">
    <citation type="journal article" date="2022" name="Mol. Ecol. Resour.">
        <title>The genomes of chicory, endive, great burdock and yacon provide insights into Asteraceae palaeo-polyploidization history and plant inulin production.</title>
        <authorList>
            <person name="Fan W."/>
            <person name="Wang S."/>
            <person name="Wang H."/>
            <person name="Wang A."/>
            <person name="Jiang F."/>
            <person name="Liu H."/>
            <person name="Zhao H."/>
            <person name="Xu D."/>
            <person name="Zhang Y."/>
        </authorList>
    </citation>
    <scope>NUCLEOTIDE SEQUENCE [LARGE SCALE GENOMIC DNA]</scope>
    <source>
        <strain evidence="2">cv. Yunnan</strain>
    </source>
</reference>
<dbReference type="EMBL" id="CM042039">
    <property type="protein sequence ID" value="KAI3724783.1"/>
    <property type="molecule type" value="Genomic_DNA"/>
</dbReference>
<dbReference type="Proteomes" id="UP001056120">
    <property type="component" value="Linkage Group LG22"/>
</dbReference>